<name>A0AAD7E5K6_9AGAR</name>
<comment type="caution">
    <text evidence="2">The sequence shown here is derived from an EMBL/GenBank/DDBJ whole genome shotgun (WGS) entry which is preliminary data.</text>
</comment>
<evidence type="ECO:0000259" key="1">
    <source>
        <dbReference type="Pfam" id="PF12937"/>
    </source>
</evidence>
<sequence length="346" mass="39476">MSPLHSSERDNICALVRSHFQSPGHLQLRAIVRSQVVELLRYEDPRRRDLDVICPGSAAYRHALQPYPYEWENIPAHIRRLPTEILVHIFSLHSAADAHTFYRSSHDYRTELARLANVRLLSLSQVCSRWHGIVMNTPTLWSRLQLNGVLWVTRSRWNKTIALLTSALERGRNALISVAISDDRLRPPLAQVFALLAQHSHRWEVATFSCSFNRHDLALLDGKLPCLKRIEIYAPRRASRALDFLLGAPHLIALTAGVEVLERSSTRIPFKRLRKFVCLTRVPSQIARAISVTPRLPDGSHFQLAFYVDRRVLTLRIPPTTTPISALGLLLMHQFGQLHPAHCQNL</sequence>
<proteinExistence type="predicted"/>
<dbReference type="EMBL" id="JARJCW010000001">
    <property type="protein sequence ID" value="KAJ7230089.1"/>
    <property type="molecule type" value="Genomic_DNA"/>
</dbReference>
<evidence type="ECO:0000313" key="2">
    <source>
        <dbReference type="EMBL" id="KAJ7230089.1"/>
    </source>
</evidence>
<dbReference type="Proteomes" id="UP001219525">
    <property type="component" value="Unassembled WGS sequence"/>
</dbReference>
<dbReference type="SUPFAM" id="SSF81383">
    <property type="entry name" value="F-box domain"/>
    <property type="match status" value="1"/>
</dbReference>
<dbReference type="Gene3D" id="1.20.1280.50">
    <property type="match status" value="1"/>
</dbReference>
<feature type="domain" description="F-box" evidence="1">
    <location>
        <begin position="78"/>
        <end position="144"/>
    </location>
</feature>
<protein>
    <recommendedName>
        <fullName evidence="1">F-box domain-containing protein</fullName>
    </recommendedName>
</protein>
<gene>
    <name evidence="2" type="ORF">GGX14DRAFT_582111</name>
</gene>
<evidence type="ECO:0000313" key="3">
    <source>
        <dbReference type="Proteomes" id="UP001219525"/>
    </source>
</evidence>
<dbReference type="Pfam" id="PF12937">
    <property type="entry name" value="F-box-like"/>
    <property type="match status" value="1"/>
</dbReference>
<dbReference type="InterPro" id="IPR036047">
    <property type="entry name" value="F-box-like_dom_sf"/>
</dbReference>
<keyword evidence="3" id="KW-1185">Reference proteome</keyword>
<dbReference type="AlphaFoldDB" id="A0AAD7E5K6"/>
<reference evidence="2" key="1">
    <citation type="submission" date="2023-03" db="EMBL/GenBank/DDBJ databases">
        <title>Massive genome expansion in bonnet fungi (Mycena s.s.) driven by repeated elements and novel gene families across ecological guilds.</title>
        <authorList>
            <consortium name="Lawrence Berkeley National Laboratory"/>
            <person name="Harder C.B."/>
            <person name="Miyauchi S."/>
            <person name="Viragh M."/>
            <person name="Kuo A."/>
            <person name="Thoen E."/>
            <person name="Andreopoulos B."/>
            <person name="Lu D."/>
            <person name="Skrede I."/>
            <person name="Drula E."/>
            <person name="Henrissat B."/>
            <person name="Morin E."/>
            <person name="Kohler A."/>
            <person name="Barry K."/>
            <person name="LaButti K."/>
            <person name="Morin E."/>
            <person name="Salamov A."/>
            <person name="Lipzen A."/>
            <person name="Mereny Z."/>
            <person name="Hegedus B."/>
            <person name="Baldrian P."/>
            <person name="Stursova M."/>
            <person name="Weitz H."/>
            <person name="Taylor A."/>
            <person name="Grigoriev I.V."/>
            <person name="Nagy L.G."/>
            <person name="Martin F."/>
            <person name="Kauserud H."/>
        </authorList>
    </citation>
    <scope>NUCLEOTIDE SEQUENCE</scope>
    <source>
        <strain evidence="2">9144</strain>
    </source>
</reference>
<dbReference type="InterPro" id="IPR001810">
    <property type="entry name" value="F-box_dom"/>
</dbReference>
<organism evidence="2 3">
    <name type="scientific">Mycena pura</name>
    <dbReference type="NCBI Taxonomy" id="153505"/>
    <lineage>
        <taxon>Eukaryota</taxon>
        <taxon>Fungi</taxon>
        <taxon>Dikarya</taxon>
        <taxon>Basidiomycota</taxon>
        <taxon>Agaricomycotina</taxon>
        <taxon>Agaricomycetes</taxon>
        <taxon>Agaricomycetidae</taxon>
        <taxon>Agaricales</taxon>
        <taxon>Marasmiineae</taxon>
        <taxon>Mycenaceae</taxon>
        <taxon>Mycena</taxon>
    </lineage>
</organism>
<accession>A0AAD7E5K6</accession>